<dbReference type="PROSITE" id="PS51186">
    <property type="entry name" value="GNAT"/>
    <property type="match status" value="1"/>
</dbReference>
<name>A0A1G8YFD4_ACTMZ</name>
<dbReference type="PANTHER" id="PTHR43877:SF1">
    <property type="entry name" value="ACETYLTRANSFERASE"/>
    <property type="match status" value="1"/>
</dbReference>
<keyword evidence="1 4" id="KW-0808">Transferase</keyword>
<evidence type="ECO:0000256" key="2">
    <source>
        <dbReference type="ARBA" id="ARBA00023315"/>
    </source>
</evidence>
<dbReference type="EMBL" id="FNFM01000003">
    <property type="protein sequence ID" value="SDK00935.1"/>
    <property type="molecule type" value="Genomic_DNA"/>
</dbReference>
<dbReference type="InterPro" id="IPR016181">
    <property type="entry name" value="Acyl_CoA_acyltransferase"/>
</dbReference>
<gene>
    <name evidence="4" type="ORF">SAMN04487820_103398</name>
</gene>
<proteinExistence type="predicted"/>
<dbReference type="InterPro" id="IPR050832">
    <property type="entry name" value="Bact_Acetyltransf"/>
</dbReference>
<accession>A0A1G8YFD4</accession>
<organism evidence="4 5">
    <name type="scientific">Actinopolyspora mzabensis</name>
    <dbReference type="NCBI Taxonomy" id="995066"/>
    <lineage>
        <taxon>Bacteria</taxon>
        <taxon>Bacillati</taxon>
        <taxon>Actinomycetota</taxon>
        <taxon>Actinomycetes</taxon>
        <taxon>Actinopolysporales</taxon>
        <taxon>Actinopolysporaceae</taxon>
        <taxon>Actinopolyspora</taxon>
    </lineage>
</organism>
<evidence type="ECO:0000313" key="4">
    <source>
        <dbReference type="EMBL" id="SDK00935.1"/>
    </source>
</evidence>
<dbReference type="AlphaFoldDB" id="A0A1G8YFD4"/>
<keyword evidence="2 4" id="KW-0012">Acyltransferase</keyword>
<keyword evidence="5" id="KW-1185">Reference proteome</keyword>
<dbReference type="Pfam" id="PF00583">
    <property type="entry name" value="Acetyltransf_1"/>
    <property type="match status" value="1"/>
</dbReference>
<reference evidence="5" key="1">
    <citation type="submission" date="2016-10" db="EMBL/GenBank/DDBJ databases">
        <authorList>
            <person name="Varghese N."/>
            <person name="Submissions S."/>
        </authorList>
    </citation>
    <scope>NUCLEOTIDE SEQUENCE [LARGE SCALE GENOMIC DNA]</scope>
    <source>
        <strain evidence="5">DSM 45460</strain>
    </source>
</reference>
<feature type="domain" description="N-acetyltransferase" evidence="3">
    <location>
        <begin position="1"/>
        <end position="172"/>
    </location>
</feature>
<evidence type="ECO:0000259" key="3">
    <source>
        <dbReference type="PROSITE" id="PS51186"/>
    </source>
</evidence>
<dbReference type="GO" id="GO:0016747">
    <property type="term" value="F:acyltransferase activity, transferring groups other than amino-acyl groups"/>
    <property type="evidence" value="ECO:0007669"/>
    <property type="project" value="InterPro"/>
</dbReference>
<dbReference type="Gene3D" id="3.40.630.30">
    <property type="match status" value="1"/>
</dbReference>
<sequence length="176" mass="20065">MNIRPARVPDAHALGEIHVASWRAAYAGLVPAESLDRLSVTDRRGAWRERLRALPDGVTVLVAESRGHVLGFAVIGASRDRDAERDTGELQALYLHPRHWRRGSGTRLHEHALRVLHHEGYASSTLWVLTTNNRARGFYEHRGWECLGSTRTETLGDGDVRVEEVRYRYVLTFHRR</sequence>
<dbReference type="CDD" id="cd04301">
    <property type="entry name" value="NAT_SF"/>
    <property type="match status" value="1"/>
</dbReference>
<protein>
    <submittedName>
        <fullName evidence="4">L-amino acid N-acyltransferase YncA</fullName>
    </submittedName>
</protein>
<evidence type="ECO:0000313" key="5">
    <source>
        <dbReference type="Proteomes" id="UP000199213"/>
    </source>
</evidence>
<dbReference type="InterPro" id="IPR000182">
    <property type="entry name" value="GNAT_dom"/>
</dbReference>
<dbReference type="SUPFAM" id="SSF55729">
    <property type="entry name" value="Acyl-CoA N-acyltransferases (Nat)"/>
    <property type="match status" value="1"/>
</dbReference>
<dbReference type="Proteomes" id="UP000199213">
    <property type="component" value="Unassembled WGS sequence"/>
</dbReference>
<dbReference type="PANTHER" id="PTHR43877">
    <property type="entry name" value="AMINOALKYLPHOSPHONATE N-ACETYLTRANSFERASE-RELATED-RELATED"/>
    <property type="match status" value="1"/>
</dbReference>
<evidence type="ECO:0000256" key="1">
    <source>
        <dbReference type="ARBA" id="ARBA00022679"/>
    </source>
</evidence>